<dbReference type="InterPro" id="IPR001119">
    <property type="entry name" value="SLH_dom"/>
</dbReference>
<keyword evidence="5" id="KW-1185">Reference proteome</keyword>
<dbReference type="InterPro" id="IPR051465">
    <property type="entry name" value="Cell_Envelope_Struct_Comp"/>
</dbReference>
<feature type="domain" description="SLH" evidence="3">
    <location>
        <begin position="88"/>
        <end position="148"/>
    </location>
</feature>
<proteinExistence type="predicted"/>
<evidence type="ECO:0000256" key="1">
    <source>
        <dbReference type="ARBA" id="ARBA00022729"/>
    </source>
</evidence>
<dbReference type="Proteomes" id="UP001387364">
    <property type="component" value="Chromosome"/>
</dbReference>
<dbReference type="PROSITE" id="PS51272">
    <property type="entry name" value="SLH"/>
    <property type="match status" value="3"/>
</dbReference>
<dbReference type="PANTHER" id="PTHR43308">
    <property type="entry name" value="OUTER MEMBRANE PROTEIN ALPHA-RELATED"/>
    <property type="match status" value="1"/>
</dbReference>
<gene>
    <name evidence="4" type="ORF">WDJ61_16985</name>
</gene>
<feature type="domain" description="SLH" evidence="3">
    <location>
        <begin position="26"/>
        <end position="87"/>
    </location>
</feature>
<organism evidence="4 5">
    <name type="scientific">Bacillus kandeliae</name>
    <dbReference type="NCBI Taxonomy" id="3129297"/>
    <lineage>
        <taxon>Bacteria</taxon>
        <taxon>Bacillati</taxon>
        <taxon>Bacillota</taxon>
        <taxon>Bacilli</taxon>
        <taxon>Bacillales</taxon>
        <taxon>Bacillaceae</taxon>
        <taxon>Bacillus</taxon>
    </lineage>
</organism>
<dbReference type="RefSeq" id="WP_338751882.1">
    <property type="nucleotide sequence ID" value="NZ_CP147404.1"/>
</dbReference>
<evidence type="ECO:0000313" key="4">
    <source>
        <dbReference type="EMBL" id="WXB92898.1"/>
    </source>
</evidence>
<feature type="domain" description="SLH" evidence="3">
    <location>
        <begin position="149"/>
        <end position="212"/>
    </location>
</feature>
<name>A0ABZ2N5M1_9BACI</name>
<feature type="chain" id="PRO_5045820831" evidence="2">
    <location>
        <begin position="26"/>
        <end position="406"/>
    </location>
</feature>
<reference evidence="4 5" key="1">
    <citation type="submission" date="2024-02" db="EMBL/GenBank/DDBJ databases">
        <title>Seven novel Bacillus-like species.</title>
        <authorList>
            <person name="Liu G."/>
        </authorList>
    </citation>
    <scope>NUCLEOTIDE SEQUENCE [LARGE SCALE GENOMIC DNA]</scope>
    <source>
        <strain evidence="4 5">FJAT-52991</strain>
    </source>
</reference>
<evidence type="ECO:0000313" key="5">
    <source>
        <dbReference type="Proteomes" id="UP001387364"/>
    </source>
</evidence>
<accession>A0ABZ2N5M1</accession>
<keyword evidence="1 2" id="KW-0732">Signal</keyword>
<evidence type="ECO:0000259" key="3">
    <source>
        <dbReference type="PROSITE" id="PS51272"/>
    </source>
</evidence>
<feature type="signal peptide" evidence="2">
    <location>
        <begin position="1"/>
        <end position="25"/>
    </location>
</feature>
<dbReference type="Pfam" id="PF00395">
    <property type="entry name" value="SLH"/>
    <property type="match status" value="2"/>
</dbReference>
<dbReference type="EMBL" id="CP147404">
    <property type="protein sequence ID" value="WXB92898.1"/>
    <property type="molecule type" value="Genomic_DNA"/>
</dbReference>
<sequence length="406" mass="46487">MKKAIIFILSVLLFCTAVPMNQAQAAAEPFTDIKSNNRFYEPIWSLTAKGVLVSEDENSFKVAPNKLVTRADAADMITAMLGLELESDHPGFRDVTKDNVRYDSIAALAERGIISGYSNGMVKPNEVLTRAQMAKMISLSFNYKTNANAVTPFKDVPKGHWATPYIDALVRNGVTTGTTATTFSPNDKLTRQQMALFLYRAHQKKSVSQYNDEEIFNLIREVQNKADMVVGYYKNVSAKRPPFSKVRAELLPYAETAIVDGFMKEYYNNSCTECDWIMYNEVYDTGLPYEIMERSNQKIKVKVRYPHGMDEAYTAVWTVVNTNGKWKIKDWEEYSIKEAPFKLTVKQAEHYLKSVIEDPWNWENKREYVKSIKHEGTNKGYYKFLIKTNLDEYVTEINPTDASIKE</sequence>
<protein>
    <submittedName>
        <fullName evidence="4">S-layer homology domain-containing protein</fullName>
    </submittedName>
</protein>
<evidence type="ECO:0000256" key="2">
    <source>
        <dbReference type="SAM" id="SignalP"/>
    </source>
</evidence>